<sequence length="477" mass="50924">MKKFSLLTILLLFSAFICLGAGTALGSTGDITSSSLEVNLTNQNPDTARPGETVELTVSVQNVGTKDAKDITVTVDPEYPLSKISSEALEKEISYLNARQDDDEGGVLKFKLLVDSNASAGTYPVDITTTYKTGSGSSATTYTTTKTVYIDVRGKEYAQIVTIDKANIDIAKEETLEFIVTNTGTSPLKNMVISWTDPDGVVLPVYSDNTKYIKYLDAGESVTVTYSVMADVNADPGLYTLDITLTLEDYDSNEQIINTTAGVFVGGETDFDVSFSESDEGEISLSVANVGNNIAYSVKVSVPDQENYKVSGSSSTIVGNLEKGDYTITTFDVASTQGALGAEGSTDGPGTAKASTEGENLTVASVENNPLLVQIEYTDAKGERITVDKEVELEITGGTMGPQTGGPGNSGGITSYLPYIAVIILAGGAFVYRKKIQEKIRERKEKKPGNKKPEGNRITAGSKKPEEQKYVHETSKD</sequence>
<evidence type="ECO:0000313" key="5">
    <source>
        <dbReference type="Proteomes" id="UP000033092"/>
    </source>
</evidence>
<keyword evidence="2" id="KW-0472">Membrane</keyword>
<dbReference type="EMBL" id="CP009507">
    <property type="protein sequence ID" value="AKB31936.1"/>
    <property type="molecule type" value="Genomic_DNA"/>
</dbReference>
<evidence type="ECO:0000256" key="1">
    <source>
        <dbReference type="SAM" id="MobiDB-lite"/>
    </source>
</evidence>
<evidence type="ECO:0000313" key="4">
    <source>
        <dbReference type="EMBL" id="AKB31936.1"/>
    </source>
</evidence>
<dbReference type="RefSeq" id="WP_148705084.1">
    <property type="nucleotide sequence ID" value="NZ_CP009507.1"/>
</dbReference>
<protein>
    <recommendedName>
        <fullName evidence="3">Alpha-galactosidase NEW3 domain-containing protein</fullName>
    </recommendedName>
</protein>
<evidence type="ECO:0000256" key="2">
    <source>
        <dbReference type="SAM" id="Phobius"/>
    </source>
</evidence>
<dbReference type="PATRIC" id="fig|1434119.4.peg.1588"/>
<dbReference type="GeneID" id="41605254"/>
<proteinExistence type="predicted"/>
<dbReference type="Pfam" id="PF10633">
    <property type="entry name" value="NPCBM_assoc"/>
    <property type="match status" value="1"/>
</dbReference>
<dbReference type="PANTHER" id="PTHR35902:SF3">
    <property type="entry name" value="NPCBM-ASSOCIATED, NEW3 DOMAIN OF ALPHA-GALACTOSIDASE"/>
    <property type="match status" value="1"/>
</dbReference>
<feature type="compositionally biased region" description="Basic and acidic residues" evidence="1">
    <location>
        <begin position="463"/>
        <end position="477"/>
    </location>
</feature>
<organism evidence="4 5">
    <name type="scientific">Methanosarcina siciliae HI350</name>
    <dbReference type="NCBI Taxonomy" id="1434119"/>
    <lineage>
        <taxon>Archaea</taxon>
        <taxon>Methanobacteriati</taxon>
        <taxon>Methanobacteriota</taxon>
        <taxon>Stenosarchaea group</taxon>
        <taxon>Methanomicrobia</taxon>
        <taxon>Methanosarcinales</taxon>
        <taxon>Methanosarcinaceae</taxon>
        <taxon>Methanosarcina</taxon>
    </lineage>
</organism>
<dbReference type="SUPFAM" id="SSF49384">
    <property type="entry name" value="Carbohydrate-binding domain"/>
    <property type="match status" value="1"/>
</dbReference>
<gene>
    <name evidence="4" type="ORF">MSSIH_1246</name>
</gene>
<evidence type="ECO:0000259" key="3">
    <source>
        <dbReference type="Pfam" id="PF10633"/>
    </source>
</evidence>
<dbReference type="HOGENOM" id="CLU_053088_0_0_2"/>
<dbReference type="InterPro" id="IPR013783">
    <property type="entry name" value="Ig-like_fold"/>
</dbReference>
<feature type="transmembrane region" description="Helical" evidence="2">
    <location>
        <begin position="416"/>
        <end position="433"/>
    </location>
</feature>
<keyword evidence="2" id="KW-1133">Transmembrane helix</keyword>
<dbReference type="AlphaFoldDB" id="A0A0E3LAF6"/>
<feature type="compositionally biased region" description="Basic and acidic residues" evidence="1">
    <location>
        <begin position="440"/>
        <end position="455"/>
    </location>
</feature>
<dbReference type="InterPro" id="IPR018905">
    <property type="entry name" value="A-galactase_NEW3"/>
</dbReference>
<keyword evidence="2" id="KW-0812">Transmembrane</keyword>
<feature type="region of interest" description="Disordered" evidence="1">
    <location>
        <begin position="440"/>
        <end position="477"/>
    </location>
</feature>
<dbReference type="Proteomes" id="UP000033092">
    <property type="component" value="Chromosome"/>
</dbReference>
<dbReference type="GO" id="GO:0030246">
    <property type="term" value="F:carbohydrate binding"/>
    <property type="evidence" value="ECO:0007669"/>
    <property type="project" value="InterPro"/>
</dbReference>
<accession>A0A0E3LAF6</accession>
<name>A0A0E3LAF6_9EURY</name>
<reference evidence="4 5" key="1">
    <citation type="submission" date="2014-07" db="EMBL/GenBank/DDBJ databases">
        <title>Methanogenic archaea and the global carbon cycle.</title>
        <authorList>
            <person name="Henriksen J.R."/>
            <person name="Luke J."/>
            <person name="Reinhart S."/>
            <person name="Benedict M.N."/>
            <person name="Youngblut N.D."/>
            <person name="Metcalf M.E."/>
            <person name="Whitaker R.J."/>
            <person name="Metcalf W.W."/>
        </authorList>
    </citation>
    <scope>NUCLEOTIDE SEQUENCE [LARGE SCALE GENOMIC DNA]</scope>
    <source>
        <strain evidence="4 5">HI350</strain>
    </source>
</reference>
<dbReference type="PANTHER" id="PTHR35902">
    <property type="entry name" value="S-LAYER DOMAIN-LIKE PROTEIN-RELATED"/>
    <property type="match status" value="1"/>
</dbReference>
<dbReference type="KEGG" id="msz:MSSIH_1246"/>
<dbReference type="Gene3D" id="2.60.40.10">
    <property type="entry name" value="Immunoglobulins"/>
    <property type="match status" value="1"/>
</dbReference>
<feature type="domain" description="Alpha-galactosidase NEW3" evidence="3">
    <location>
        <begin position="173"/>
        <end position="246"/>
    </location>
</feature>
<dbReference type="InterPro" id="IPR008965">
    <property type="entry name" value="CBM2/CBM3_carb-bd_dom_sf"/>
</dbReference>